<dbReference type="Pfam" id="PF04860">
    <property type="entry name" value="Phage_portal"/>
    <property type="match status" value="1"/>
</dbReference>
<name>A0A2M6ZI03_9BACT</name>
<evidence type="ECO:0000313" key="1">
    <source>
        <dbReference type="EMBL" id="PIU51999.1"/>
    </source>
</evidence>
<reference evidence="2" key="1">
    <citation type="submission" date="2017-09" db="EMBL/GenBank/DDBJ databases">
        <title>Depth-based differentiation of microbial function through sediment-hosted aquifers and enrichment of novel symbionts in the deep terrestrial subsurface.</title>
        <authorList>
            <person name="Probst A.J."/>
            <person name="Ladd B."/>
            <person name="Jarett J.K."/>
            <person name="Geller-Mcgrath D.E."/>
            <person name="Sieber C.M.K."/>
            <person name="Emerson J.B."/>
            <person name="Anantharaman K."/>
            <person name="Thomas B.C."/>
            <person name="Malmstrom R."/>
            <person name="Stieglmeier M."/>
            <person name="Klingl A."/>
            <person name="Woyke T."/>
            <person name="Ryan C.M."/>
            <person name="Banfield J.F."/>
        </authorList>
    </citation>
    <scope>NUCLEOTIDE SEQUENCE [LARGE SCALE GENOMIC DNA]</scope>
</reference>
<sequence>MVKSGRPKGSQNFKTIVKNLQKQIGDFNTNLSKAELEKSYIPGVAAVDFSSQEASVPFNKRTITECYDKDLWVRAIVEAIGAGCVAAGWRFVPDKTGQELNKRWVEALLEFMDRPNEEDTFDDLLEELFINLALYHVAYWFVPFSLNKYPKFVKEVDDTEKPMEDIEFPFEIYNLSPATMKIKVGKDGKTEKYIQKSGTKTQEYSPDEIVYFRMPTVNEEVYSKSPVQTLARVIASDLYAETYNGAFFENNATPRLHIDIGNVNEKDFSRVVDVLESQLKGKPHANLITKGNIKVNPISITNKDMEFSTYSDKLREKIFAIWRMQPIILGITGGTKESVSQQISLFRTLVVNRYQRIVRNRVNRKIIKRFFKKAKAKMAFNPLGALDVQEQIKLEEHDLKNLIKTVNEVRLDRGLEATEWGNILMIPYSNAEQAIISPQKIKDLIHGKNGEKLEDDEGGKKV</sequence>
<dbReference type="InterPro" id="IPR006944">
    <property type="entry name" value="Phage/GTA_portal"/>
</dbReference>
<evidence type="ECO:0008006" key="3">
    <source>
        <dbReference type="Google" id="ProtNLM"/>
    </source>
</evidence>
<gene>
    <name evidence="1" type="ORF">COS91_01555</name>
</gene>
<organism evidence="1 2">
    <name type="scientific">Candidatus Desantisbacteria bacterium CG07_land_8_20_14_0_80_39_15</name>
    <dbReference type="NCBI Taxonomy" id="1974549"/>
    <lineage>
        <taxon>Bacteria</taxon>
        <taxon>Candidatus Desantisiibacteriota</taxon>
    </lineage>
</organism>
<protein>
    <recommendedName>
        <fullName evidence="3">Phage portal protein</fullName>
    </recommendedName>
</protein>
<proteinExistence type="predicted"/>
<dbReference type="Proteomes" id="UP000229227">
    <property type="component" value="Unassembled WGS sequence"/>
</dbReference>
<dbReference type="AlphaFoldDB" id="A0A2M6ZI03"/>
<dbReference type="EMBL" id="PEWN01000025">
    <property type="protein sequence ID" value="PIU51999.1"/>
    <property type="molecule type" value="Genomic_DNA"/>
</dbReference>
<evidence type="ECO:0000313" key="2">
    <source>
        <dbReference type="Proteomes" id="UP000229227"/>
    </source>
</evidence>
<accession>A0A2M6ZI03</accession>
<comment type="caution">
    <text evidence="1">The sequence shown here is derived from an EMBL/GenBank/DDBJ whole genome shotgun (WGS) entry which is preliminary data.</text>
</comment>